<dbReference type="GO" id="GO:0005737">
    <property type="term" value="C:cytoplasm"/>
    <property type="evidence" value="ECO:0007669"/>
    <property type="project" value="TreeGrafter"/>
</dbReference>
<evidence type="ECO:0000259" key="4">
    <source>
        <dbReference type="PROSITE" id="PS50102"/>
    </source>
</evidence>
<dbReference type="EMBL" id="CAJPDT010000078">
    <property type="protein sequence ID" value="CAF9934653.1"/>
    <property type="molecule type" value="Genomic_DNA"/>
</dbReference>
<dbReference type="Proteomes" id="UP000664534">
    <property type="component" value="Unassembled WGS sequence"/>
</dbReference>
<dbReference type="GO" id="GO:0005634">
    <property type="term" value="C:nucleus"/>
    <property type="evidence" value="ECO:0007669"/>
    <property type="project" value="TreeGrafter"/>
</dbReference>
<dbReference type="OrthoDB" id="1099063at2759"/>
<dbReference type="CDD" id="cd12339">
    <property type="entry name" value="RRM2_SRSF1_4_like"/>
    <property type="match status" value="1"/>
</dbReference>
<feature type="region of interest" description="Disordered" evidence="3">
    <location>
        <begin position="209"/>
        <end position="343"/>
    </location>
</feature>
<sequence length="343" mass="38906">MSAEVSSTRLYLGNLPRDVTKEDIQNHFKDGTGNITEIKLMNGFGFIEYDDALDARDVVPGELSIPTRYQASSIPYVHPTFTIRSQKTTDSGIHKDGSDMNGSRLTVQFARGSRQRDFPAPDRTHPRPRRTAYRMQISGLPGETSWQDLKDFARRSGLDVVYSEVGRDRDGKGFVEFETAGDLKVAVDKLDNQDFKGASVRCLADTQDEIPRNDRYRSRSPPSFRRGGGYPPSDGYYGRGPPPSRGYSPRRDDYRRRSPPRDDYYSRHSSYRSPPPPRAARPPIDDPYPPPARGGYRDDPYGAPPRRGYEDPYAANGYDRPRARSPPRAYGGYDERPPPPRYW</sequence>
<gene>
    <name evidence="5" type="ORF">IMSHALPRED_009788</name>
</gene>
<dbReference type="AlphaFoldDB" id="A0A8H3G0Y3"/>
<evidence type="ECO:0000256" key="3">
    <source>
        <dbReference type="SAM" id="MobiDB-lite"/>
    </source>
</evidence>
<organism evidence="5 6">
    <name type="scientific">Imshaugia aleurites</name>
    <dbReference type="NCBI Taxonomy" id="172621"/>
    <lineage>
        <taxon>Eukaryota</taxon>
        <taxon>Fungi</taxon>
        <taxon>Dikarya</taxon>
        <taxon>Ascomycota</taxon>
        <taxon>Pezizomycotina</taxon>
        <taxon>Lecanoromycetes</taxon>
        <taxon>OSLEUM clade</taxon>
        <taxon>Lecanoromycetidae</taxon>
        <taxon>Lecanorales</taxon>
        <taxon>Lecanorineae</taxon>
        <taxon>Parmeliaceae</taxon>
        <taxon>Imshaugia</taxon>
    </lineage>
</organism>
<comment type="caution">
    <text evidence="5">The sequence shown here is derived from an EMBL/GenBank/DDBJ whole genome shotgun (WGS) entry which is preliminary data.</text>
</comment>
<name>A0A8H3G0Y3_9LECA</name>
<evidence type="ECO:0000256" key="1">
    <source>
        <dbReference type="ARBA" id="ARBA00022884"/>
    </source>
</evidence>
<dbReference type="Pfam" id="PF00076">
    <property type="entry name" value="RRM_1"/>
    <property type="match status" value="2"/>
</dbReference>
<dbReference type="PANTHER" id="PTHR23003:SF51">
    <property type="entry name" value="SERINE-ARGININE PROTEIN 55"/>
    <property type="match status" value="1"/>
</dbReference>
<protein>
    <recommendedName>
        <fullName evidence="4">RRM domain-containing protein</fullName>
    </recommendedName>
</protein>
<accession>A0A8H3G0Y3</accession>
<dbReference type="SMART" id="SM00360">
    <property type="entry name" value="RRM"/>
    <property type="match status" value="2"/>
</dbReference>
<dbReference type="SUPFAM" id="SSF54928">
    <property type="entry name" value="RNA-binding domain, RBD"/>
    <property type="match status" value="2"/>
</dbReference>
<dbReference type="InterPro" id="IPR035979">
    <property type="entry name" value="RBD_domain_sf"/>
</dbReference>
<feature type="compositionally biased region" description="Basic and acidic residues" evidence="3">
    <location>
        <begin position="333"/>
        <end position="343"/>
    </location>
</feature>
<dbReference type="PROSITE" id="PS50102">
    <property type="entry name" value="RRM"/>
    <property type="match status" value="2"/>
</dbReference>
<reference evidence="5" key="1">
    <citation type="submission" date="2021-03" db="EMBL/GenBank/DDBJ databases">
        <authorList>
            <person name="Tagirdzhanova G."/>
        </authorList>
    </citation>
    <scope>NUCLEOTIDE SEQUENCE</scope>
</reference>
<feature type="compositionally biased region" description="Basic and acidic residues" evidence="3">
    <location>
        <begin position="249"/>
        <end position="266"/>
    </location>
</feature>
<evidence type="ECO:0000313" key="6">
    <source>
        <dbReference type="Proteomes" id="UP000664534"/>
    </source>
</evidence>
<evidence type="ECO:0000313" key="5">
    <source>
        <dbReference type="EMBL" id="CAF9934653.1"/>
    </source>
</evidence>
<dbReference type="GO" id="GO:0003729">
    <property type="term" value="F:mRNA binding"/>
    <property type="evidence" value="ECO:0007669"/>
    <property type="project" value="TreeGrafter"/>
</dbReference>
<keyword evidence="1 2" id="KW-0694">RNA-binding</keyword>
<keyword evidence="6" id="KW-1185">Reference proteome</keyword>
<dbReference type="InterPro" id="IPR000504">
    <property type="entry name" value="RRM_dom"/>
</dbReference>
<evidence type="ECO:0000256" key="2">
    <source>
        <dbReference type="PROSITE-ProRule" id="PRU00176"/>
    </source>
</evidence>
<feature type="domain" description="RRM" evidence="4">
    <location>
        <begin position="8"/>
        <end position="112"/>
    </location>
</feature>
<dbReference type="InterPro" id="IPR050374">
    <property type="entry name" value="RRT5_SRSF_SR"/>
</dbReference>
<dbReference type="InterPro" id="IPR012677">
    <property type="entry name" value="Nucleotide-bd_a/b_plait_sf"/>
</dbReference>
<feature type="compositionally biased region" description="Pro residues" evidence="3">
    <location>
        <begin position="273"/>
        <end position="292"/>
    </location>
</feature>
<dbReference type="Gene3D" id="3.30.70.330">
    <property type="match status" value="2"/>
</dbReference>
<feature type="compositionally biased region" description="Low complexity" evidence="3">
    <location>
        <begin position="219"/>
        <end position="236"/>
    </location>
</feature>
<proteinExistence type="predicted"/>
<dbReference type="PANTHER" id="PTHR23003">
    <property type="entry name" value="RNA RECOGNITION MOTIF RRM DOMAIN CONTAINING PROTEIN"/>
    <property type="match status" value="1"/>
</dbReference>
<feature type="domain" description="RRM" evidence="4">
    <location>
        <begin position="133"/>
        <end position="201"/>
    </location>
</feature>